<dbReference type="OrthoDB" id="5625686at2"/>
<dbReference type="STRING" id="1122206.SAMN02745753_02450"/>
<accession>A0A1M5DNE8</accession>
<sequence length="67" mass="7443">MKCPFCLTDNGCALDDSQTCWCFNVTVPDDMVALIPSQQKGSVCVCLQCIEFYSTDKLGFLKAFSFD</sequence>
<dbReference type="RefSeq" id="WP_072839982.1">
    <property type="nucleotide sequence ID" value="NZ_FQVF01000010.1"/>
</dbReference>
<evidence type="ECO:0000313" key="2">
    <source>
        <dbReference type="Proteomes" id="UP000184517"/>
    </source>
</evidence>
<dbReference type="AlphaFoldDB" id="A0A1M5DNE8"/>
<keyword evidence="2" id="KW-1185">Reference proteome</keyword>
<organism evidence="1 2">
    <name type="scientific">Marinomonas polaris DSM 16579</name>
    <dbReference type="NCBI Taxonomy" id="1122206"/>
    <lineage>
        <taxon>Bacteria</taxon>
        <taxon>Pseudomonadati</taxon>
        <taxon>Pseudomonadota</taxon>
        <taxon>Gammaproteobacteria</taxon>
        <taxon>Oceanospirillales</taxon>
        <taxon>Oceanospirillaceae</taxon>
        <taxon>Marinomonas</taxon>
    </lineage>
</organism>
<reference evidence="2" key="1">
    <citation type="submission" date="2016-11" db="EMBL/GenBank/DDBJ databases">
        <authorList>
            <person name="Varghese N."/>
            <person name="Submissions S."/>
        </authorList>
    </citation>
    <scope>NUCLEOTIDE SEQUENCE [LARGE SCALE GENOMIC DNA]</scope>
    <source>
        <strain evidence="2">DSM 16579</strain>
    </source>
</reference>
<dbReference type="EMBL" id="FQVF01000010">
    <property type="protein sequence ID" value="SHF68401.1"/>
    <property type="molecule type" value="Genomic_DNA"/>
</dbReference>
<dbReference type="Proteomes" id="UP000184517">
    <property type="component" value="Unassembled WGS sequence"/>
</dbReference>
<proteinExistence type="predicted"/>
<name>A0A1M5DNE8_9GAMM</name>
<dbReference type="Pfam" id="PF14375">
    <property type="entry name" value="Cys_rich_CWC"/>
    <property type="match status" value="1"/>
</dbReference>
<gene>
    <name evidence="1" type="ORF">SAMN02745753_02450</name>
</gene>
<protein>
    <submittedName>
        <fullName evidence="1">Cysteine-rich CWC</fullName>
    </submittedName>
</protein>
<dbReference type="InterPro" id="IPR032720">
    <property type="entry name" value="Cys_rich_CWC"/>
</dbReference>
<evidence type="ECO:0000313" key="1">
    <source>
        <dbReference type="EMBL" id="SHF68401.1"/>
    </source>
</evidence>